<feature type="region of interest" description="Disordered" evidence="5">
    <location>
        <begin position="1"/>
        <end position="23"/>
    </location>
</feature>
<evidence type="ECO:0000256" key="3">
    <source>
        <dbReference type="ARBA" id="ARBA00022989"/>
    </source>
</evidence>
<sequence>MTDKKNATNTDQEAEEIEERSVEEAAALSPKLIYEVVRKDGEEEMSRPTLSLIWSGIAAGIMISFSVLGEAVFRTHLPEGPSRFLIENLGYTFGFLLVILGRMQLFTENTITSVLPLMSEPGFAKLRAVGRLWGIVLCANVVGAYAAALMIAFTPAVPADLIPAITDLSAHAMGMSPSDGFARAIPAGVLVAAIVWMMPQAEEASFFVILVFTWLIAAGDFAHIVAGSVEMAFLHVTGALSLYDAVFGFFIPVLLGNIIGGTVIFAMMAWGQVKEEL</sequence>
<dbReference type="GO" id="GO:0015499">
    <property type="term" value="F:formate transmembrane transporter activity"/>
    <property type="evidence" value="ECO:0007669"/>
    <property type="project" value="TreeGrafter"/>
</dbReference>
<evidence type="ECO:0000256" key="6">
    <source>
        <dbReference type="SAM" id="Phobius"/>
    </source>
</evidence>
<dbReference type="InterPro" id="IPR023271">
    <property type="entry name" value="Aquaporin-like"/>
</dbReference>
<dbReference type="InterPro" id="IPR000292">
    <property type="entry name" value="For/NO2_transpt"/>
</dbReference>
<dbReference type="RefSeq" id="WP_199025937.1">
    <property type="nucleotide sequence ID" value="NZ_JAELVR010000011.1"/>
</dbReference>
<evidence type="ECO:0000313" key="7">
    <source>
        <dbReference type="EMBL" id="MBJ6373059.1"/>
    </source>
</evidence>
<dbReference type="Proteomes" id="UP000619079">
    <property type="component" value="Unassembled WGS sequence"/>
</dbReference>
<proteinExistence type="predicted"/>
<accession>A0A8J7LTF0</accession>
<evidence type="ECO:0000256" key="5">
    <source>
        <dbReference type="SAM" id="MobiDB-lite"/>
    </source>
</evidence>
<dbReference type="Pfam" id="PF01226">
    <property type="entry name" value="Form_Nir_trans"/>
    <property type="match status" value="1"/>
</dbReference>
<keyword evidence="2 6" id="KW-0812">Transmembrane</keyword>
<feature type="transmembrane region" description="Helical" evidence="6">
    <location>
        <begin position="89"/>
        <end position="107"/>
    </location>
</feature>
<feature type="transmembrane region" description="Helical" evidence="6">
    <location>
        <begin position="49"/>
        <end position="69"/>
    </location>
</feature>
<dbReference type="EMBL" id="JAELVR010000011">
    <property type="protein sequence ID" value="MBJ6373059.1"/>
    <property type="molecule type" value="Genomic_DNA"/>
</dbReference>
<comment type="caution">
    <text evidence="7">The sequence shown here is derived from an EMBL/GenBank/DDBJ whole genome shotgun (WGS) entry which is preliminary data.</text>
</comment>
<feature type="transmembrane region" description="Helical" evidence="6">
    <location>
        <begin position="246"/>
        <end position="270"/>
    </location>
</feature>
<dbReference type="AlphaFoldDB" id="A0A8J7LTF0"/>
<dbReference type="PANTHER" id="PTHR30520">
    <property type="entry name" value="FORMATE TRANSPORTER-RELATED"/>
    <property type="match status" value="1"/>
</dbReference>
<dbReference type="Gene3D" id="1.20.1080.10">
    <property type="entry name" value="Glycerol uptake facilitator protein"/>
    <property type="match status" value="1"/>
</dbReference>
<name>A0A8J7LTF0_9RHOB</name>
<comment type="subcellular location">
    <subcellularLocation>
        <location evidence="1">Membrane</location>
        <topology evidence="1">Multi-pass membrane protein</topology>
    </subcellularLocation>
</comment>
<feature type="transmembrane region" description="Helical" evidence="6">
    <location>
        <begin position="181"/>
        <end position="199"/>
    </location>
</feature>
<feature type="transmembrane region" description="Helical" evidence="6">
    <location>
        <begin position="206"/>
        <end position="226"/>
    </location>
</feature>
<gene>
    <name evidence="7" type="ORF">JF290_16145</name>
</gene>
<evidence type="ECO:0000256" key="1">
    <source>
        <dbReference type="ARBA" id="ARBA00004141"/>
    </source>
</evidence>
<reference evidence="7" key="1">
    <citation type="submission" date="2020-12" db="EMBL/GenBank/DDBJ databases">
        <title>Sedimentitalea sp. nov., isolated from sand in Incheon.</title>
        <authorList>
            <person name="Kim W."/>
        </authorList>
    </citation>
    <scope>NUCLEOTIDE SEQUENCE</scope>
    <source>
        <strain evidence="7">CAU 1593</strain>
    </source>
</reference>
<protein>
    <submittedName>
        <fullName evidence="7">Formate/nitrite transporter family protein</fullName>
    </submittedName>
</protein>
<keyword evidence="3 6" id="KW-1133">Transmembrane helix</keyword>
<organism evidence="7 8">
    <name type="scientific">Sedimentitalea arenosa</name>
    <dbReference type="NCBI Taxonomy" id="2798803"/>
    <lineage>
        <taxon>Bacteria</taxon>
        <taxon>Pseudomonadati</taxon>
        <taxon>Pseudomonadota</taxon>
        <taxon>Alphaproteobacteria</taxon>
        <taxon>Rhodobacterales</taxon>
        <taxon>Paracoccaceae</taxon>
        <taxon>Sedimentitalea</taxon>
    </lineage>
</organism>
<evidence type="ECO:0000313" key="8">
    <source>
        <dbReference type="Proteomes" id="UP000619079"/>
    </source>
</evidence>
<feature type="transmembrane region" description="Helical" evidence="6">
    <location>
        <begin position="128"/>
        <end position="153"/>
    </location>
</feature>
<dbReference type="GO" id="GO:0005886">
    <property type="term" value="C:plasma membrane"/>
    <property type="evidence" value="ECO:0007669"/>
    <property type="project" value="TreeGrafter"/>
</dbReference>
<keyword evidence="4 6" id="KW-0472">Membrane</keyword>
<evidence type="ECO:0000256" key="2">
    <source>
        <dbReference type="ARBA" id="ARBA00022692"/>
    </source>
</evidence>
<dbReference type="PANTHER" id="PTHR30520:SF2">
    <property type="entry name" value="INNER MEMBRANE PROTEIN YFDC"/>
    <property type="match status" value="1"/>
</dbReference>
<keyword evidence="8" id="KW-1185">Reference proteome</keyword>
<evidence type="ECO:0000256" key="4">
    <source>
        <dbReference type="ARBA" id="ARBA00023136"/>
    </source>
</evidence>